<dbReference type="InterPro" id="IPR005548">
    <property type="entry name" value="Cell_div_FtsQ/DivIB_C"/>
</dbReference>
<evidence type="ECO:0000259" key="8">
    <source>
        <dbReference type="Pfam" id="PF03799"/>
    </source>
</evidence>
<comment type="function">
    <text evidence="7">Essential cell division protein. May link together the upstream cell division proteins, which are predominantly cytoplasmic, with the downstream cell division proteins, which are predominantly periplasmic. May control correct divisome assembly.</text>
</comment>
<dbReference type="PANTHER" id="PTHR35851:SF1">
    <property type="entry name" value="CELL DIVISION PROTEIN FTSQ"/>
    <property type="match status" value="1"/>
</dbReference>
<dbReference type="GO" id="GO:0090529">
    <property type="term" value="P:cell septum assembly"/>
    <property type="evidence" value="ECO:0007669"/>
    <property type="project" value="InterPro"/>
</dbReference>
<evidence type="ECO:0000256" key="2">
    <source>
        <dbReference type="ARBA" id="ARBA00022519"/>
    </source>
</evidence>
<comment type="similarity">
    <text evidence="7">Belongs to the FtsQ/DivIB family. FtsQ subfamily.</text>
</comment>
<evidence type="ECO:0000256" key="4">
    <source>
        <dbReference type="ARBA" id="ARBA00022692"/>
    </source>
</evidence>
<evidence type="ECO:0000259" key="9">
    <source>
        <dbReference type="Pfam" id="PF08478"/>
    </source>
</evidence>
<evidence type="ECO:0000256" key="3">
    <source>
        <dbReference type="ARBA" id="ARBA00022618"/>
    </source>
</evidence>
<dbReference type="AlphaFoldDB" id="A0AB39UVY8"/>
<dbReference type="InterPro" id="IPR026579">
    <property type="entry name" value="FtsQ"/>
</dbReference>
<keyword evidence="3 7" id="KW-0132">Cell division</keyword>
<comment type="subcellular location">
    <subcellularLocation>
        <location evidence="7">Cell inner membrane</location>
        <topology evidence="7">Single-pass type II membrane protein</topology>
    </subcellularLocation>
    <text evidence="7">Localizes to the division septum.</text>
</comment>
<proteinExistence type="inferred from homology"/>
<accession>A0AB39UVY8</accession>
<dbReference type="KEGG" id="tcd:AAIA72_00190"/>
<comment type="subunit">
    <text evidence="7">Part of a complex composed of FtsB, FtsL and FtsQ.</text>
</comment>
<evidence type="ECO:0000256" key="7">
    <source>
        <dbReference type="HAMAP-Rule" id="MF_00911"/>
    </source>
</evidence>
<evidence type="ECO:0000313" key="10">
    <source>
        <dbReference type="EMBL" id="XDT72443.1"/>
    </source>
</evidence>
<dbReference type="Gene3D" id="3.10.20.310">
    <property type="entry name" value="membrane protein fhac"/>
    <property type="match status" value="1"/>
</dbReference>
<keyword evidence="5 7" id="KW-1133">Transmembrane helix</keyword>
<feature type="domain" description="POTRA" evidence="9">
    <location>
        <begin position="81"/>
        <end position="138"/>
    </location>
</feature>
<dbReference type="EMBL" id="CP154858">
    <property type="protein sequence ID" value="XDT72443.1"/>
    <property type="molecule type" value="Genomic_DNA"/>
</dbReference>
<keyword evidence="4 7" id="KW-0812">Transmembrane</keyword>
<evidence type="ECO:0000256" key="5">
    <source>
        <dbReference type="ARBA" id="ARBA00022989"/>
    </source>
</evidence>
<protein>
    <recommendedName>
        <fullName evidence="7">Cell division protein FtsQ</fullName>
    </recommendedName>
</protein>
<evidence type="ECO:0000256" key="6">
    <source>
        <dbReference type="ARBA" id="ARBA00023306"/>
    </source>
</evidence>
<dbReference type="GO" id="GO:0032153">
    <property type="term" value="C:cell division site"/>
    <property type="evidence" value="ECO:0007669"/>
    <property type="project" value="UniProtKB-UniRule"/>
</dbReference>
<organism evidence="10">
    <name type="scientific">Thermohahella caldifontis</name>
    <dbReference type="NCBI Taxonomy" id="3142973"/>
    <lineage>
        <taxon>Bacteria</taxon>
        <taxon>Pseudomonadati</taxon>
        <taxon>Pseudomonadota</taxon>
        <taxon>Gammaproteobacteria</taxon>
        <taxon>Oceanospirillales</taxon>
        <taxon>Hahellaceae</taxon>
        <taxon>Thermohahella</taxon>
    </lineage>
</organism>
<name>A0AB39UVY8_9GAMM</name>
<keyword evidence="6 7" id="KW-0131">Cell cycle</keyword>
<dbReference type="Pfam" id="PF08478">
    <property type="entry name" value="POTRA_1"/>
    <property type="match status" value="1"/>
</dbReference>
<evidence type="ECO:0000256" key="1">
    <source>
        <dbReference type="ARBA" id="ARBA00022475"/>
    </source>
</evidence>
<dbReference type="GO" id="GO:0043093">
    <property type="term" value="P:FtsZ-dependent cytokinesis"/>
    <property type="evidence" value="ECO:0007669"/>
    <property type="project" value="UniProtKB-UniRule"/>
</dbReference>
<feature type="domain" description="Cell division protein FtsQ/DivIB C-terminal" evidence="8">
    <location>
        <begin position="147"/>
        <end position="253"/>
    </location>
</feature>
<dbReference type="RefSeq" id="WP_369601450.1">
    <property type="nucleotide sequence ID" value="NZ_CP154858.1"/>
</dbReference>
<keyword evidence="2 7" id="KW-0997">Cell inner membrane</keyword>
<dbReference type="Pfam" id="PF03799">
    <property type="entry name" value="FtsQ_DivIB_C"/>
    <property type="match status" value="1"/>
</dbReference>
<dbReference type="GO" id="GO:0005886">
    <property type="term" value="C:plasma membrane"/>
    <property type="evidence" value="ECO:0007669"/>
    <property type="project" value="UniProtKB-SubCell"/>
</dbReference>
<dbReference type="PANTHER" id="PTHR35851">
    <property type="entry name" value="CELL DIVISION PROTEIN FTSQ"/>
    <property type="match status" value="1"/>
</dbReference>
<dbReference type="InterPro" id="IPR045335">
    <property type="entry name" value="FtsQ_C_sf"/>
</dbReference>
<dbReference type="Gene3D" id="3.40.50.11690">
    <property type="entry name" value="Cell division protein FtsQ/DivIB"/>
    <property type="match status" value="1"/>
</dbReference>
<reference evidence="10" key="1">
    <citation type="submission" date="2024-05" db="EMBL/GenBank/DDBJ databases">
        <title>Genome sequencing of novel strain.</title>
        <authorList>
            <person name="Ganbat D."/>
            <person name="Ganbat S."/>
            <person name="Lee S.-J."/>
        </authorList>
    </citation>
    <scope>NUCLEOTIDE SEQUENCE</scope>
    <source>
        <strain evidence="10">SMD15-11</strain>
    </source>
</reference>
<gene>
    <name evidence="7" type="primary">ftsQ</name>
    <name evidence="10" type="ORF">AAIA72_00190</name>
</gene>
<keyword evidence="1 7" id="KW-1003">Cell membrane</keyword>
<dbReference type="HAMAP" id="MF_00911">
    <property type="entry name" value="FtsQ_subfam"/>
    <property type="match status" value="1"/>
</dbReference>
<keyword evidence="7" id="KW-0472">Membrane</keyword>
<sequence>MGGAVRARRGATYKETRERESVWRVAGKLMAAGWKRIPWKTCWHHGRVFLVSVIMVGSLTAAFDMLDHPLGEVRLVSPGPHVTQADLEPVRQMLQGRSFLLLDLAEVDALIRAELPWVARTRIVRHWPDQLRVEITEHTPVARLANGMLLSGSGQVFEGKADDAGLPLLKGETASPEELWQAYVKWNRKLGAIGLHIVSLEQEARGAWTLKTSAGWGIRLGHEDMDDRLDRSLDILRAGLLARSADIDMIDARYERGAAVKWRAPQVTEQQPLS</sequence>
<dbReference type="InterPro" id="IPR013685">
    <property type="entry name" value="POTRA_FtsQ_type"/>
</dbReference>